<reference evidence="5" key="1">
    <citation type="journal article" date="2012" name="PLoS Genet.">
        <title>The genomes of the fungal plant pathogens Cladosporium fulvum and Dothistroma septosporum reveal adaptation to different hosts and lifestyles but also signatures of common ancestry.</title>
        <authorList>
            <person name="de Wit P.J.G.M."/>
            <person name="van der Burgt A."/>
            <person name="Oekmen B."/>
            <person name="Stergiopoulos I."/>
            <person name="Abd-Elsalam K.A."/>
            <person name="Aerts A.L."/>
            <person name="Bahkali A.H."/>
            <person name="Beenen H.G."/>
            <person name="Chettri P."/>
            <person name="Cox M.P."/>
            <person name="Datema E."/>
            <person name="de Vries R.P."/>
            <person name="Dhillon B."/>
            <person name="Ganley A.R."/>
            <person name="Griffiths S.A."/>
            <person name="Guo Y."/>
            <person name="Hamelin R.C."/>
            <person name="Henrissat B."/>
            <person name="Kabir M.S."/>
            <person name="Jashni M.K."/>
            <person name="Kema G."/>
            <person name="Klaubauf S."/>
            <person name="Lapidus A."/>
            <person name="Levasseur A."/>
            <person name="Lindquist E."/>
            <person name="Mehrabi R."/>
            <person name="Ohm R.A."/>
            <person name="Owen T.J."/>
            <person name="Salamov A."/>
            <person name="Schwelm A."/>
            <person name="Schijlen E."/>
            <person name="Sun H."/>
            <person name="van den Burg H.A."/>
            <person name="van Ham R.C.H.J."/>
            <person name="Zhang S."/>
            <person name="Goodwin S.B."/>
            <person name="Grigoriev I.V."/>
            <person name="Collemare J."/>
            <person name="Bradshaw R.E."/>
        </authorList>
    </citation>
    <scope>NUCLEOTIDE SEQUENCE [LARGE SCALE GENOMIC DNA]</scope>
    <source>
        <strain evidence="5">NZE10 / CBS 128990</strain>
    </source>
</reference>
<gene>
    <name evidence="4" type="ORF">DOTSEDRAFT_136070</name>
</gene>
<dbReference type="OMA" id="NAFWVHC"/>
<sequence length="376" mass="42186">MERAVNKWLSTLDDPSIIPVNLAKRLNKSYTIYGRMLLLPPTAFSGSGPEWQNIKEAFLSEAAIVKTLYDHICKELKVTHIALNKPIPLHNTTEDSAQTQHFNLLRSPHHFTPLYTTSGLTFGPSIAAFPPAAQDFASAFWVTARQNGIYQTWAPRWTMFSRGNISEKARLLNVPSVLQAVDEGECSAVDLYAGIGYFAFSYVKAGVRKVLCWDLNGWSCEGLRRGAEANKWRTVTLQEGGDGSRVDEMMQTDARLLVFNESNEAAPERVKMARSKLPPIRHVNCGMLPSSRDSLRLAASLLDRYHVGWVHVHENFLVEEIEQKAEETRGEFESLLRVERGGKVSTKIDFISRLKSYAPGVMHCVIDIVVSPRDHS</sequence>
<evidence type="ECO:0000259" key="3">
    <source>
        <dbReference type="PROSITE" id="PS51684"/>
    </source>
</evidence>
<keyword evidence="2" id="KW-0808">Transferase</keyword>
<dbReference type="PIRSF" id="PIRSF038972">
    <property type="entry name" value="Trm12"/>
    <property type="match status" value="1"/>
</dbReference>
<evidence type="ECO:0000256" key="2">
    <source>
        <dbReference type="PIRNR" id="PIRNR038972"/>
    </source>
</evidence>
<dbReference type="GO" id="GO:0030488">
    <property type="term" value="P:tRNA methylation"/>
    <property type="evidence" value="ECO:0007669"/>
    <property type="project" value="TreeGrafter"/>
</dbReference>
<dbReference type="AlphaFoldDB" id="N1PH82"/>
<dbReference type="GO" id="GO:0031591">
    <property type="term" value="P:wybutosine biosynthetic process"/>
    <property type="evidence" value="ECO:0007669"/>
    <property type="project" value="InterPro"/>
</dbReference>
<evidence type="ECO:0000313" key="4">
    <source>
        <dbReference type="EMBL" id="EME40915.1"/>
    </source>
</evidence>
<comment type="similarity">
    <text evidence="2">Belongs to the class I-like SAM-binding methyltransferase superfamily. TRM5/TYW2 family.</text>
</comment>
<evidence type="ECO:0000256" key="1">
    <source>
        <dbReference type="ARBA" id="ARBA00049400"/>
    </source>
</evidence>
<dbReference type="EMBL" id="KB446543">
    <property type="protein sequence ID" value="EME40915.1"/>
    <property type="molecule type" value="Genomic_DNA"/>
</dbReference>
<dbReference type="HOGENOM" id="CLU_023588_0_0_1"/>
<comment type="catalytic activity">
    <reaction evidence="1">
        <text>4-demethylwyosine(37) in tRNA(Phe) + S-adenosyl-L-methionine = 4-demethyl-7-[(3S)-3-amino-3-carboxypropyl]wyosine(37) in tRNA(Phe) + S-methyl-5'-thioadenosine + H(+)</text>
        <dbReference type="Rhea" id="RHEA:36355"/>
        <dbReference type="Rhea" id="RHEA-COMP:10164"/>
        <dbReference type="Rhea" id="RHEA-COMP:10378"/>
        <dbReference type="ChEBI" id="CHEBI:15378"/>
        <dbReference type="ChEBI" id="CHEBI:17509"/>
        <dbReference type="ChEBI" id="CHEBI:59789"/>
        <dbReference type="ChEBI" id="CHEBI:64315"/>
        <dbReference type="ChEBI" id="CHEBI:73550"/>
        <dbReference type="EC" id="2.5.1.114"/>
    </reaction>
</comment>
<keyword evidence="2" id="KW-0819">tRNA processing</keyword>
<feature type="domain" description="SAM-dependent methyltransferase TRM5/TYW2-type" evidence="3">
    <location>
        <begin position="69"/>
        <end position="372"/>
    </location>
</feature>
<dbReference type="PANTHER" id="PTHR23245:SF25">
    <property type="entry name" value="TRNA WYBUTOSINE-SYNTHESIZING PROTEIN 2 HOMOLOG"/>
    <property type="match status" value="1"/>
</dbReference>
<comment type="function">
    <text evidence="2">S-adenosyl-L-methionine-dependent transferase that acts as a component of the wybutosine biosynthesis pathway. Wybutosine is a hyper modified guanosine with a tricyclic base found at the 3'-position adjacent to the anticodon of eukaryotic phenylalanine tRNA. Catalyzes the transfer of the alpha-amino-alpha-carboxypropyl (acp) group from S-adenosyl-L-methionine to the C-7 position of 4-demethylwyosine (imG-14) to produce wybutosine-86.</text>
</comment>
<dbReference type="GO" id="GO:0102522">
    <property type="term" value="F:tRNA 4-demethylwyosine alpha-amino-alpha-carboxypropyltransferase activity"/>
    <property type="evidence" value="ECO:0007669"/>
    <property type="project" value="UniProtKB-EC"/>
</dbReference>
<dbReference type="SUPFAM" id="SSF53335">
    <property type="entry name" value="S-adenosyl-L-methionine-dependent methyltransferases"/>
    <property type="match status" value="1"/>
</dbReference>
<comment type="pathway">
    <text evidence="2">tRNA modification; wybutosine-tRNA(Phe) biosynthesis.</text>
</comment>
<dbReference type="GO" id="GO:0005737">
    <property type="term" value="C:cytoplasm"/>
    <property type="evidence" value="ECO:0007669"/>
    <property type="project" value="UniProtKB-SubCell"/>
</dbReference>
<dbReference type="InterPro" id="IPR029063">
    <property type="entry name" value="SAM-dependent_MTases_sf"/>
</dbReference>
<organism evidence="4 5">
    <name type="scientific">Dothistroma septosporum (strain NZE10 / CBS 128990)</name>
    <name type="common">Red band needle blight fungus</name>
    <name type="synonym">Mycosphaerella pini</name>
    <dbReference type="NCBI Taxonomy" id="675120"/>
    <lineage>
        <taxon>Eukaryota</taxon>
        <taxon>Fungi</taxon>
        <taxon>Dikarya</taxon>
        <taxon>Ascomycota</taxon>
        <taxon>Pezizomycotina</taxon>
        <taxon>Dothideomycetes</taxon>
        <taxon>Dothideomycetidae</taxon>
        <taxon>Mycosphaerellales</taxon>
        <taxon>Mycosphaerellaceae</taxon>
        <taxon>Dothistroma</taxon>
    </lineage>
</organism>
<dbReference type="Proteomes" id="UP000016933">
    <property type="component" value="Unassembled WGS sequence"/>
</dbReference>
<keyword evidence="2" id="KW-0949">S-adenosyl-L-methionine</keyword>
<proteinExistence type="inferred from homology"/>
<protein>
    <recommendedName>
        <fullName evidence="2">tRNA wybutosine-synthesizing protein 2</fullName>
        <shortName evidence="2">tRNA-yW-synthesizing protein 2</shortName>
    </recommendedName>
    <alternativeName>
        <fullName evidence="2">tRNA(Phe) (4-demethylwyosine(37)-C(7)) aminocarboxypropyltransferase</fullName>
    </alternativeName>
</protein>
<dbReference type="InterPro" id="IPR030382">
    <property type="entry name" value="MeTrfase_TRM5/TYW2"/>
</dbReference>
<dbReference type="InterPro" id="IPR026274">
    <property type="entry name" value="tRNA_wybutosine_synth_prot_2"/>
</dbReference>
<dbReference type="OrthoDB" id="2387925at2759"/>
<evidence type="ECO:0000313" key="5">
    <source>
        <dbReference type="Proteomes" id="UP000016933"/>
    </source>
</evidence>
<dbReference type="GO" id="GO:0008757">
    <property type="term" value="F:S-adenosylmethionine-dependent methyltransferase activity"/>
    <property type="evidence" value="ECO:0007669"/>
    <property type="project" value="InterPro"/>
</dbReference>
<dbReference type="eggNOG" id="KOG1227">
    <property type="taxonomic scope" value="Eukaryota"/>
</dbReference>
<keyword evidence="5" id="KW-1185">Reference proteome</keyword>
<dbReference type="UniPathway" id="UPA00375"/>
<name>N1PH82_DOTSN</name>
<dbReference type="STRING" id="675120.N1PH82"/>
<comment type="subcellular location">
    <subcellularLocation>
        <location evidence="2">Cytoplasm</location>
    </subcellularLocation>
</comment>
<dbReference type="Gene3D" id="3.40.50.150">
    <property type="entry name" value="Vaccinia Virus protein VP39"/>
    <property type="match status" value="1"/>
</dbReference>
<dbReference type="PROSITE" id="PS51684">
    <property type="entry name" value="SAM_MT_TRM5_TYW2"/>
    <property type="match status" value="1"/>
</dbReference>
<accession>N1PH82</accession>
<dbReference type="GO" id="GO:0008175">
    <property type="term" value="F:tRNA methyltransferase activity"/>
    <property type="evidence" value="ECO:0007669"/>
    <property type="project" value="TreeGrafter"/>
</dbReference>
<keyword evidence="2" id="KW-0963">Cytoplasm</keyword>
<reference evidence="4 5" key="2">
    <citation type="journal article" date="2012" name="PLoS Pathog.">
        <title>Diverse lifestyles and strategies of plant pathogenesis encoded in the genomes of eighteen Dothideomycetes fungi.</title>
        <authorList>
            <person name="Ohm R.A."/>
            <person name="Feau N."/>
            <person name="Henrissat B."/>
            <person name="Schoch C.L."/>
            <person name="Horwitz B.A."/>
            <person name="Barry K.W."/>
            <person name="Condon B.J."/>
            <person name="Copeland A.C."/>
            <person name="Dhillon B."/>
            <person name="Glaser F."/>
            <person name="Hesse C.N."/>
            <person name="Kosti I."/>
            <person name="LaButti K."/>
            <person name="Lindquist E.A."/>
            <person name="Lucas S."/>
            <person name="Salamov A.A."/>
            <person name="Bradshaw R.E."/>
            <person name="Ciuffetti L."/>
            <person name="Hamelin R.C."/>
            <person name="Kema G.H.J."/>
            <person name="Lawrence C."/>
            <person name="Scott J.A."/>
            <person name="Spatafora J.W."/>
            <person name="Turgeon B.G."/>
            <person name="de Wit P.J.G.M."/>
            <person name="Zhong S."/>
            <person name="Goodwin S.B."/>
            <person name="Grigoriev I.V."/>
        </authorList>
    </citation>
    <scope>NUCLEOTIDE SEQUENCE [LARGE SCALE GENOMIC DNA]</scope>
    <source>
        <strain evidence="5">NZE10 / CBS 128990</strain>
    </source>
</reference>
<dbReference type="PANTHER" id="PTHR23245">
    <property type="entry name" value="TRNA METHYLTRANSFERASE"/>
    <property type="match status" value="1"/>
</dbReference>